<dbReference type="InterPro" id="IPR029028">
    <property type="entry name" value="Alpha/beta_knot_MTases"/>
</dbReference>
<evidence type="ECO:0000313" key="6">
    <source>
        <dbReference type="EMBL" id="SVA57049.1"/>
    </source>
</evidence>
<comment type="similarity">
    <text evidence="1">Belongs to the class IV-like SAM-binding methyltransferase superfamily. RNA methyltransferase TrmH family.</text>
</comment>
<dbReference type="PANTHER" id="PTHR42786">
    <property type="entry name" value="TRNA/RRNA METHYLTRANSFERASE"/>
    <property type="match status" value="1"/>
</dbReference>
<dbReference type="CDD" id="cd18093">
    <property type="entry name" value="SpoU-like_TrmJ"/>
    <property type="match status" value="1"/>
</dbReference>
<protein>
    <recommendedName>
        <fullName evidence="5">tRNA/rRNA methyltransferase SpoU type domain-containing protein</fullName>
    </recommendedName>
</protein>
<dbReference type="Gene3D" id="3.40.1280.10">
    <property type="match status" value="1"/>
</dbReference>
<dbReference type="InterPro" id="IPR004384">
    <property type="entry name" value="RNA_MeTrfase_TrmJ/LasT"/>
</dbReference>
<dbReference type="Gene3D" id="1.10.8.590">
    <property type="match status" value="1"/>
</dbReference>
<accession>A0A381WWY3</accession>
<dbReference type="GO" id="GO:0005829">
    <property type="term" value="C:cytosol"/>
    <property type="evidence" value="ECO:0007669"/>
    <property type="project" value="TreeGrafter"/>
</dbReference>
<dbReference type="GO" id="GO:0003723">
    <property type="term" value="F:RNA binding"/>
    <property type="evidence" value="ECO:0007669"/>
    <property type="project" value="InterPro"/>
</dbReference>
<evidence type="ECO:0000256" key="2">
    <source>
        <dbReference type="ARBA" id="ARBA00022603"/>
    </source>
</evidence>
<organism evidence="6">
    <name type="scientific">marine metagenome</name>
    <dbReference type="NCBI Taxonomy" id="408172"/>
    <lineage>
        <taxon>unclassified sequences</taxon>
        <taxon>metagenomes</taxon>
        <taxon>ecological metagenomes</taxon>
    </lineage>
</organism>
<keyword evidence="3" id="KW-0808">Transferase</keyword>
<dbReference type="NCBIfam" id="TIGR00050">
    <property type="entry name" value="rRNA_methyl_1"/>
    <property type="match status" value="1"/>
</dbReference>
<dbReference type="GO" id="GO:0008173">
    <property type="term" value="F:RNA methyltransferase activity"/>
    <property type="evidence" value="ECO:0007669"/>
    <property type="project" value="InterPro"/>
</dbReference>
<feature type="domain" description="tRNA/rRNA methyltransferase SpoU type" evidence="5">
    <location>
        <begin position="18"/>
        <end position="169"/>
    </location>
</feature>
<evidence type="ECO:0000259" key="5">
    <source>
        <dbReference type="Pfam" id="PF00588"/>
    </source>
</evidence>
<dbReference type="PANTHER" id="PTHR42786:SF2">
    <property type="entry name" value="TRNA (CYTIDINE_URIDINE-2'-O-)-METHYLTRANSFERASE TRMJ"/>
    <property type="match status" value="1"/>
</dbReference>
<dbReference type="InterPro" id="IPR029026">
    <property type="entry name" value="tRNA_m1G_MTases_N"/>
</dbReference>
<proteinExistence type="inferred from homology"/>
<keyword evidence="2" id="KW-0489">Methyltransferase</keyword>
<dbReference type="AlphaFoldDB" id="A0A381WWY3"/>
<gene>
    <name evidence="6" type="ORF">METZ01_LOCUS109903</name>
</gene>
<dbReference type="SUPFAM" id="SSF75217">
    <property type="entry name" value="alpha/beta knot"/>
    <property type="match status" value="1"/>
</dbReference>
<dbReference type="GO" id="GO:0002128">
    <property type="term" value="P:tRNA nucleoside ribose methylation"/>
    <property type="evidence" value="ECO:0007669"/>
    <property type="project" value="TreeGrafter"/>
</dbReference>
<evidence type="ECO:0000256" key="4">
    <source>
        <dbReference type="ARBA" id="ARBA00022691"/>
    </source>
</evidence>
<dbReference type="InterPro" id="IPR001537">
    <property type="entry name" value="SpoU_MeTrfase"/>
</dbReference>
<dbReference type="PIRSF" id="PIRSF004808">
    <property type="entry name" value="LasT"/>
    <property type="match status" value="1"/>
</dbReference>
<evidence type="ECO:0000256" key="3">
    <source>
        <dbReference type="ARBA" id="ARBA00022679"/>
    </source>
</evidence>
<reference evidence="6" key="1">
    <citation type="submission" date="2018-05" db="EMBL/GenBank/DDBJ databases">
        <authorList>
            <person name="Lanie J.A."/>
            <person name="Ng W.-L."/>
            <person name="Kazmierczak K.M."/>
            <person name="Andrzejewski T.M."/>
            <person name="Davidsen T.M."/>
            <person name="Wayne K.J."/>
            <person name="Tettelin H."/>
            <person name="Glass J.I."/>
            <person name="Rusch D."/>
            <person name="Podicherti R."/>
            <person name="Tsui H.-C.T."/>
            <person name="Winkler M.E."/>
        </authorList>
    </citation>
    <scope>NUCLEOTIDE SEQUENCE</scope>
</reference>
<name>A0A381WWY3_9ZZZZ</name>
<sequence length="253" mass="28411">MGQQIKDMNYTSTHFDKVRIVMVNTTEPGNLGAAARAMKNMSLSRLYLINPSKYPSAAATARASGADDVLSNAVVCNSLSEALEGAHLVIGASARQRNIKWRQMDVIETCREIQKTIASLDQEVAVIFGTENSGLTNEELDLCHILMTIPGNPDYFSLNVAAAIQVFAYQNLVSNVQADFDDATNKLASFEELDGFYKHLEQALEHLEYFEEGRPKELLMRRLRRFFGRSYPEQEEIAILRGILRNIKPYSKK</sequence>
<dbReference type="Pfam" id="PF00588">
    <property type="entry name" value="SpoU_methylase"/>
    <property type="match status" value="1"/>
</dbReference>
<dbReference type="EMBL" id="UINC01013164">
    <property type="protein sequence ID" value="SVA57049.1"/>
    <property type="molecule type" value="Genomic_DNA"/>
</dbReference>
<evidence type="ECO:0000256" key="1">
    <source>
        <dbReference type="ARBA" id="ARBA00007228"/>
    </source>
</evidence>
<keyword evidence="4" id="KW-0949">S-adenosyl-L-methionine</keyword>